<proteinExistence type="predicted"/>
<dbReference type="InterPro" id="IPR036388">
    <property type="entry name" value="WH-like_DNA-bd_sf"/>
</dbReference>
<dbReference type="PROSITE" id="PS50995">
    <property type="entry name" value="HTH_MARR_2"/>
    <property type="match status" value="1"/>
</dbReference>
<feature type="compositionally biased region" description="Low complexity" evidence="1">
    <location>
        <begin position="146"/>
        <end position="160"/>
    </location>
</feature>
<dbReference type="SMART" id="SM00347">
    <property type="entry name" value="HTH_MARR"/>
    <property type="match status" value="1"/>
</dbReference>
<dbReference type="Pfam" id="PF01047">
    <property type="entry name" value="MarR"/>
    <property type="match status" value="1"/>
</dbReference>
<dbReference type="PANTHER" id="PTHR39515:SF2">
    <property type="entry name" value="HTH-TYPE TRANSCRIPTIONAL REGULATOR RV0880"/>
    <property type="match status" value="1"/>
</dbReference>
<name>A0ABW7W608_9NOCA</name>
<evidence type="ECO:0000313" key="4">
    <source>
        <dbReference type="Proteomes" id="UP001611494"/>
    </source>
</evidence>
<dbReference type="InterPro" id="IPR000835">
    <property type="entry name" value="HTH_MarR-typ"/>
</dbReference>
<dbReference type="Gene3D" id="1.10.10.10">
    <property type="entry name" value="Winged helix-like DNA-binding domain superfamily/Winged helix DNA-binding domain"/>
    <property type="match status" value="1"/>
</dbReference>
<sequence length="167" mass="17641">MSSNSSDLRALDHALREVARAVRKATPRLTGAEPLTDTQFETLRIIVHNPGAAAGELAALTGTQPSNMSVTLRQLGEYGLIDREPDPADRRCSRILPTDKAIAHAREMEAVRTRLVLDALGTLSTADQQSLTAAIGGLRALADALTGTAPTRTRPGTGRPSLPPGTD</sequence>
<reference evidence="3 4" key="1">
    <citation type="submission" date="2024-10" db="EMBL/GenBank/DDBJ databases">
        <title>The Natural Products Discovery Center: Release of the First 8490 Sequenced Strains for Exploring Actinobacteria Biosynthetic Diversity.</title>
        <authorList>
            <person name="Kalkreuter E."/>
            <person name="Kautsar S.A."/>
            <person name="Yang D."/>
            <person name="Bader C.D."/>
            <person name="Teijaro C.N."/>
            <person name="Fluegel L."/>
            <person name="Davis C.M."/>
            <person name="Simpson J.R."/>
            <person name="Lauterbach L."/>
            <person name="Steele A.D."/>
            <person name="Gui C."/>
            <person name="Meng S."/>
            <person name="Li G."/>
            <person name="Viehrig K."/>
            <person name="Ye F."/>
            <person name="Su P."/>
            <person name="Kiefer A.F."/>
            <person name="Nichols A."/>
            <person name="Cepeda A.J."/>
            <person name="Yan W."/>
            <person name="Fan B."/>
            <person name="Jiang Y."/>
            <person name="Adhikari A."/>
            <person name="Zheng C.-J."/>
            <person name="Schuster L."/>
            <person name="Cowan T.M."/>
            <person name="Smanski M.J."/>
            <person name="Chevrette M.G."/>
            <person name="De Carvalho L.P.S."/>
            <person name="Shen B."/>
        </authorList>
    </citation>
    <scope>NUCLEOTIDE SEQUENCE [LARGE SCALE GENOMIC DNA]</scope>
    <source>
        <strain evidence="3 4">NPDC019377</strain>
    </source>
</reference>
<dbReference type="InterPro" id="IPR052526">
    <property type="entry name" value="HTH-type_Bedaq_tolerance"/>
</dbReference>
<dbReference type="RefSeq" id="WP_397065497.1">
    <property type="nucleotide sequence ID" value="NZ_JBIRYL010000012.1"/>
</dbReference>
<keyword evidence="4" id="KW-1185">Reference proteome</keyword>
<evidence type="ECO:0000313" key="3">
    <source>
        <dbReference type="EMBL" id="MFI2233350.1"/>
    </source>
</evidence>
<evidence type="ECO:0000256" key="1">
    <source>
        <dbReference type="SAM" id="MobiDB-lite"/>
    </source>
</evidence>
<dbReference type="Proteomes" id="UP001611494">
    <property type="component" value="Unassembled WGS sequence"/>
</dbReference>
<organism evidence="3 4">
    <name type="scientific">Nocardia testacea</name>
    <dbReference type="NCBI Taxonomy" id="248551"/>
    <lineage>
        <taxon>Bacteria</taxon>
        <taxon>Bacillati</taxon>
        <taxon>Actinomycetota</taxon>
        <taxon>Actinomycetes</taxon>
        <taxon>Mycobacteriales</taxon>
        <taxon>Nocardiaceae</taxon>
        <taxon>Nocardia</taxon>
    </lineage>
</organism>
<dbReference type="EMBL" id="JBIRYL010000012">
    <property type="protein sequence ID" value="MFI2233350.1"/>
    <property type="molecule type" value="Genomic_DNA"/>
</dbReference>
<evidence type="ECO:0000259" key="2">
    <source>
        <dbReference type="PROSITE" id="PS50995"/>
    </source>
</evidence>
<protein>
    <submittedName>
        <fullName evidence="3">MarR family winged helix-turn-helix transcriptional regulator</fullName>
    </submittedName>
</protein>
<dbReference type="InterPro" id="IPR036390">
    <property type="entry name" value="WH_DNA-bd_sf"/>
</dbReference>
<dbReference type="SUPFAM" id="SSF46785">
    <property type="entry name" value="Winged helix' DNA-binding domain"/>
    <property type="match status" value="1"/>
</dbReference>
<feature type="domain" description="HTH marR-type" evidence="2">
    <location>
        <begin position="8"/>
        <end position="140"/>
    </location>
</feature>
<dbReference type="PANTHER" id="PTHR39515">
    <property type="entry name" value="CONSERVED PROTEIN"/>
    <property type="match status" value="1"/>
</dbReference>
<gene>
    <name evidence="3" type="ORF">ACH49Z_26225</name>
</gene>
<comment type="caution">
    <text evidence="3">The sequence shown here is derived from an EMBL/GenBank/DDBJ whole genome shotgun (WGS) entry which is preliminary data.</text>
</comment>
<accession>A0ABW7W608</accession>
<feature type="region of interest" description="Disordered" evidence="1">
    <location>
        <begin position="146"/>
        <end position="167"/>
    </location>
</feature>